<accession>A0ACC0I1V1</accession>
<evidence type="ECO:0000313" key="2">
    <source>
        <dbReference type="Proteomes" id="UP001060215"/>
    </source>
</evidence>
<dbReference type="Proteomes" id="UP001060215">
    <property type="component" value="Chromosome 2"/>
</dbReference>
<keyword evidence="2" id="KW-1185">Reference proteome</keyword>
<gene>
    <name evidence="1" type="ORF">LOK49_LG04G00440</name>
</gene>
<dbReference type="EMBL" id="CM045759">
    <property type="protein sequence ID" value="KAI8019456.1"/>
    <property type="molecule type" value="Genomic_DNA"/>
</dbReference>
<protein>
    <submittedName>
        <fullName evidence="1">Uncharacterized protein</fullName>
    </submittedName>
</protein>
<proteinExistence type="predicted"/>
<organism evidence="1 2">
    <name type="scientific">Camellia lanceoleosa</name>
    <dbReference type="NCBI Taxonomy" id="1840588"/>
    <lineage>
        <taxon>Eukaryota</taxon>
        <taxon>Viridiplantae</taxon>
        <taxon>Streptophyta</taxon>
        <taxon>Embryophyta</taxon>
        <taxon>Tracheophyta</taxon>
        <taxon>Spermatophyta</taxon>
        <taxon>Magnoliopsida</taxon>
        <taxon>eudicotyledons</taxon>
        <taxon>Gunneridae</taxon>
        <taxon>Pentapetalae</taxon>
        <taxon>asterids</taxon>
        <taxon>Ericales</taxon>
        <taxon>Theaceae</taxon>
        <taxon>Camellia</taxon>
    </lineage>
</organism>
<sequence length="84" mass="9580">MKAVPIHRKMTVFIFEADMVSDLDMWTHSVPSRGLETNAFEAKTGCAKIISDLDMWTHSVTPFFIVDSCILLYQILILRDTLTC</sequence>
<reference evidence="1 2" key="1">
    <citation type="journal article" date="2022" name="Plant J.">
        <title>Chromosome-level genome of Camellia lanceoleosa provides a valuable resource for understanding genome evolution and self-incompatibility.</title>
        <authorList>
            <person name="Gong W."/>
            <person name="Xiao S."/>
            <person name="Wang L."/>
            <person name="Liao Z."/>
            <person name="Chang Y."/>
            <person name="Mo W."/>
            <person name="Hu G."/>
            <person name="Li W."/>
            <person name="Zhao G."/>
            <person name="Zhu H."/>
            <person name="Hu X."/>
            <person name="Ji K."/>
            <person name="Xiang X."/>
            <person name="Song Q."/>
            <person name="Yuan D."/>
            <person name="Jin S."/>
            <person name="Zhang L."/>
        </authorList>
    </citation>
    <scope>NUCLEOTIDE SEQUENCE [LARGE SCALE GENOMIC DNA]</scope>
    <source>
        <strain evidence="1">SQ_2022a</strain>
    </source>
</reference>
<name>A0ACC0I1V1_9ERIC</name>
<evidence type="ECO:0000313" key="1">
    <source>
        <dbReference type="EMBL" id="KAI8019456.1"/>
    </source>
</evidence>
<comment type="caution">
    <text evidence="1">The sequence shown here is derived from an EMBL/GenBank/DDBJ whole genome shotgun (WGS) entry which is preliminary data.</text>
</comment>